<sequence length="126" mass="14011">MFSSHRSDPATPSPRVADTGIPSQDIDRAFLLRSMLTDLGWCGDPRLRQRLQQALCMELAGECAPASADARVSDHEIARYVEYRRWCRLQALLNDWPDTAGHGSREEFEAARLAESGAAMAPGRPR</sequence>
<gene>
    <name evidence="2" type="ORF">OK345_07370</name>
</gene>
<dbReference type="Proteomes" id="UP001209922">
    <property type="component" value="Unassembled WGS sequence"/>
</dbReference>
<dbReference type="EMBL" id="JAPCHY010000004">
    <property type="protein sequence ID" value="MCW4472321.1"/>
    <property type="molecule type" value="Genomic_DNA"/>
</dbReference>
<organism evidence="2 3">
    <name type="scientific">Xanthomonas chitinilytica</name>
    <dbReference type="NCBI Taxonomy" id="2989819"/>
    <lineage>
        <taxon>Bacteria</taxon>
        <taxon>Pseudomonadati</taxon>
        <taxon>Pseudomonadota</taxon>
        <taxon>Gammaproteobacteria</taxon>
        <taxon>Lysobacterales</taxon>
        <taxon>Lysobacteraceae</taxon>
        <taxon>Xanthomonas</taxon>
    </lineage>
</organism>
<keyword evidence="3" id="KW-1185">Reference proteome</keyword>
<dbReference type="RefSeq" id="WP_265127271.1">
    <property type="nucleotide sequence ID" value="NZ_JAPCHY010000004.1"/>
</dbReference>
<evidence type="ECO:0000256" key="1">
    <source>
        <dbReference type="SAM" id="MobiDB-lite"/>
    </source>
</evidence>
<proteinExistence type="predicted"/>
<evidence type="ECO:0000313" key="3">
    <source>
        <dbReference type="Proteomes" id="UP001209922"/>
    </source>
</evidence>
<name>A0ABT3JV23_9XANT</name>
<protein>
    <submittedName>
        <fullName evidence="2">Uncharacterized protein</fullName>
    </submittedName>
</protein>
<accession>A0ABT3JV23</accession>
<feature type="region of interest" description="Disordered" evidence="1">
    <location>
        <begin position="1"/>
        <end position="21"/>
    </location>
</feature>
<reference evidence="2 3" key="1">
    <citation type="submission" date="2022-10" db="EMBL/GenBank/DDBJ databases">
        <title>Xanthomonas sp. H13-6.</title>
        <authorList>
            <person name="Liu X."/>
            <person name="Deng Z."/>
            <person name="Jiang Y."/>
            <person name="Yu T."/>
            <person name="Ai J."/>
        </authorList>
    </citation>
    <scope>NUCLEOTIDE SEQUENCE [LARGE SCALE GENOMIC DNA]</scope>
    <source>
        <strain evidence="2 3">H13-6</strain>
    </source>
</reference>
<comment type="caution">
    <text evidence="2">The sequence shown here is derived from an EMBL/GenBank/DDBJ whole genome shotgun (WGS) entry which is preliminary data.</text>
</comment>
<evidence type="ECO:0000313" key="2">
    <source>
        <dbReference type="EMBL" id="MCW4472321.1"/>
    </source>
</evidence>